<dbReference type="EMBL" id="UASJ01000001">
    <property type="protein sequence ID" value="SQB64214.1"/>
    <property type="molecule type" value="Genomic_DNA"/>
</dbReference>
<proteinExistence type="predicted"/>
<gene>
    <name evidence="1" type="ORF">NCTC11820_00547</name>
</gene>
<accession>A0A2X2YJB8</accession>
<organism evidence="1 2">
    <name type="scientific">Mobiluncus curtisii</name>
    <dbReference type="NCBI Taxonomy" id="2051"/>
    <lineage>
        <taxon>Bacteria</taxon>
        <taxon>Bacillati</taxon>
        <taxon>Actinomycetota</taxon>
        <taxon>Actinomycetes</taxon>
        <taxon>Actinomycetales</taxon>
        <taxon>Actinomycetaceae</taxon>
        <taxon>Mobiluncus</taxon>
    </lineage>
</organism>
<reference evidence="1 2" key="1">
    <citation type="submission" date="2018-06" db="EMBL/GenBank/DDBJ databases">
        <authorList>
            <consortium name="Pathogen Informatics"/>
            <person name="Doyle S."/>
        </authorList>
    </citation>
    <scope>NUCLEOTIDE SEQUENCE [LARGE SCALE GENOMIC DNA]</scope>
    <source>
        <strain evidence="1 2">NCTC11820</strain>
    </source>
</reference>
<dbReference type="AlphaFoldDB" id="A0A2X2YJB8"/>
<evidence type="ECO:0000313" key="1">
    <source>
        <dbReference type="EMBL" id="SQB64214.1"/>
    </source>
</evidence>
<protein>
    <submittedName>
        <fullName evidence="1">Uncharacterized protein</fullName>
    </submittedName>
</protein>
<name>A0A2X2YJB8_9ACTO</name>
<evidence type="ECO:0000313" key="2">
    <source>
        <dbReference type="Proteomes" id="UP000250245"/>
    </source>
</evidence>
<dbReference type="Proteomes" id="UP000250245">
    <property type="component" value="Unassembled WGS sequence"/>
</dbReference>
<sequence>MQPSEVLPRGGCVFFAQGVTTGFRGGTVTSGTALVKVYPQVAALKIDQMDTAVTKTL</sequence>